<proteinExistence type="predicted"/>
<dbReference type="EMBL" id="VSSQ01003950">
    <property type="protein sequence ID" value="MPM23067.1"/>
    <property type="molecule type" value="Genomic_DNA"/>
</dbReference>
<organism evidence="1">
    <name type="scientific">bioreactor metagenome</name>
    <dbReference type="NCBI Taxonomy" id="1076179"/>
    <lineage>
        <taxon>unclassified sequences</taxon>
        <taxon>metagenomes</taxon>
        <taxon>ecological metagenomes</taxon>
    </lineage>
</organism>
<reference evidence="1" key="1">
    <citation type="submission" date="2019-08" db="EMBL/GenBank/DDBJ databases">
        <authorList>
            <person name="Kucharzyk K."/>
            <person name="Murdoch R.W."/>
            <person name="Higgins S."/>
            <person name="Loffler F."/>
        </authorList>
    </citation>
    <scope>NUCLEOTIDE SEQUENCE</scope>
</reference>
<gene>
    <name evidence="1" type="ORF">SDC9_69530</name>
</gene>
<protein>
    <submittedName>
        <fullName evidence="1">Uncharacterized protein</fullName>
    </submittedName>
</protein>
<sequence length="35" mass="3873">MTSFANIFVISNNRLVGTHINNGKTIVVTSIRPTR</sequence>
<accession>A0A644Y4E6</accession>
<evidence type="ECO:0000313" key="1">
    <source>
        <dbReference type="EMBL" id="MPM23067.1"/>
    </source>
</evidence>
<comment type="caution">
    <text evidence="1">The sequence shown here is derived from an EMBL/GenBank/DDBJ whole genome shotgun (WGS) entry which is preliminary data.</text>
</comment>
<name>A0A644Y4E6_9ZZZZ</name>
<dbReference type="AlphaFoldDB" id="A0A644Y4E6"/>